<dbReference type="Proteomes" id="UP000197619">
    <property type="component" value="Unassembled WGS sequence"/>
</dbReference>
<accession>A0A218UKM1</accession>
<gene>
    <name evidence="1" type="ORF">RLOC_00005332</name>
</gene>
<dbReference type="AlphaFoldDB" id="A0A218UKM1"/>
<protein>
    <submittedName>
        <fullName evidence="1">Uncharacterized protein</fullName>
    </submittedName>
</protein>
<dbReference type="EMBL" id="MUZQ01000242">
    <property type="protein sequence ID" value="OWK54285.1"/>
    <property type="molecule type" value="Genomic_DNA"/>
</dbReference>
<keyword evidence="2" id="KW-1185">Reference proteome</keyword>
<name>A0A218UKM1_9PASE</name>
<comment type="caution">
    <text evidence="1">The sequence shown here is derived from an EMBL/GenBank/DDBJ whole genome shotgun (WGS) entry which is preliminary data.</text>
</comment>
<organism evidence="1 2">
    <name type="scientific">Lonchura striata</name>
    <name type="common">white-rumped munia</name>
    <dbReference type="NCBI Taxonomy" id="40157"/>
    <lineage>
        <taxon>Eukaryota</taxon>
        <taxon>Metazoa</taxon>
        <taxon>Chordata</taxon>
        <taxon>Craniata</taxon>
        <taxon>Vertebrata</taxon>
        <taxon>Euteleostomi</taxon>
        <taxon>Archelosauria</taxon>
        <taxon>Archosauria</taxon>
        <taxon>Dinosauria</taxon>
        <taxon>Saurischia</taxon>
        <taxon>Theropoda</taxon>
        <taxon>Coelurosauria</taxon>
        <taxon>Aves</taxon>
        <taxon>Neognathae</taxon>
        <taxon>Neoaves</taxon>
        <taxon>Telluraves</taxon>
        <taxon>Australaves</taxon>
        <taxon>Passeriformes</taxon>
        <taxon>Passeroidea</taxon>
        <taxon>Estrildidae</taxon>
        <taxon>Estrildinae</taxon>
        <taxon>Lonchura</taxon>
    </lineage>
</organism>
<proteinExistence type="predicted"/>
<evidence type="ECO:0000313" key="2">
    <source>
        <dbReference type="Proteomes" id="UP000197619"/>
    </source>
</evidence>
<reference evidence="1 2" key="1">
    <citation type="submission" date="2017-05" db="EMBL/GenBank/DDBJ databases">
        <title>Genome of assembly of the Bengalese finch, Lonchura striata domestica.</title>
        <authorList>
            <person name="Colquitt B.M."/>
            <person name="Brainard M.S."/>
        </authorList>
    </citation>
    <scope>NUCLEOTIDE SEQUENCE [LARGE SCALE GENOMIC DNA]</scope>
    <source>
        <strain evidence="1">White83orange57</strain>
    </source>
</reference>
<sequence length="61" mass="6680">MLLITHRRDTSSGLNSTLSRSLGAMQRFTCSVSWWCAGPMIILPGATKAVFKGPREKQALT</sequence>
<evidence type="ECO:0000313" key="1">
    <source>
        <dbReference type="EMBL" id="OWK54285.1"/>
    </source>
</evidence>